<accession>A0A6C7EF71</accession>
<name>A0A6C7EF71_ILUCY</name>
<dbReference type="InterPro" id="IPR001647">
    <property type="entry name" value="HTH_TetR"/>
</dbReference>
<dbReference type="KEGG" id="aym:YM304_42480"/>
<dbReference type="InterPro" id="IPR025996">
    <property type="entry name" value="MT1864/Rv1816-like_C"/>
</dbReference>
<dbReference type="PRINTS" id="PR00455">
    <property type="entry name" value="HTHTETR"/>
</dbReference>
<dbReference type="InterPro" id="IPR036271">
    <property type="entry name" value="Tet_transcr_reg_TetR-rel_C_sf"/>
</dbReference>
<reference evidence="6 7" key="1">
    <citation type="journal article" date="2013" name="Int. J. Syst. Evol. Microbiol.">
        <title>Ilumatobacter nonamiense sp. nov. and Ilumatobacter coccineum sp. nov., isolated from seashore sand.</title>
        <authorList>
            <person name="Matsumoto A."/>
            <person name="Kasai H."/>
            <person name="Matsuo Y."/>
            <person name="Shizuri Y."/>
            <person name="Ichikawa N."/>
            <person name="Fujita N."/>
            <person name="Omura S."/>
            <person name="Takahashi Y."/>
        </authorList>
    </citation>
    <scope>NUCLEOTIDE SEQUENCE [LARGE SCALE GENOMIC DNA]</scope>
    <source>
        <strain evidence="7">NBRC 103263 / KCTC 29153 / YM16-304</strain>
    </source>
</reference>
<protein>
    <submittedName>
        <fullName evidence="6">Putative TetR family transcriptional regulator</fullName>
    </submittedName>
</protein>
<keyword evidence="7" id="KW-1185">Reference proteome</keyword>
<evidence type="ECO:0000313" key="7">
    <source>
        <dbReference type="Proteomes" id="UP000011863"/>
    </source>
</evidence>
<keyword evidence="1" id="KW-0805">Transcription regulation</keyword>
<evidence type="ECO:0000256" key="1">
    <source>
        <dbReference type="ARBA" id="ARBA00023015"/>
    </source>
</evidence>
<dbReference type="Gene3D" id="1.10.357.10">
    <property type="entry name" value="Tetracycline Repressor, domain 2"/>
    <property type="match status" value="1"/>
</dbReference>
<keyword evidence="2 4" id="KW-0238">DNA-binding</keyword>
<evidence type="ECO:0000256" key="3">
    <source>
        <dbReference type="ARBA" id="ARBA00023163"/>
    </source>
</evidence>
<dbReference type="GO" id="GO:0000976">
    <property type="term" value="F:transcription cis-regulatory region binding"/>
    <property type="evidence" value="ECO:0007669"/>
    <property type="project" value="TreeGrafter"/>
</dbReference>
<dbReference type="PANTHER" id="PTHR30055:SF234">
    <property type="entry name" value="HTH-TYPE TRANSCRIPTIONAL REGULATOR BETI"/>
    <property type="match status" value="1"/>
</dbReference>
<dbReference type="InterPro" id="IPR050109">
    <property type="entry name" value="HTH-type_TetR-like_transc_reg"/>
</dbReference>
<dbReference type="SUPFAM" id="SSF48498">
    <property type="entry name" value="Tetracyclin repressor-like, C-terminal domain"/>
    <property type="match status" value="1"/>
</dbReference>
<dbReference type="EMBL" id="AP012057">
    <property type="protein sequence ID" value="BAN04562.1"/>
    <property type="molecule type" value="Genomic_DNA"/>
</dbReference>
<dbReference type="RefSeq" id="WP_015443809.1">
    <property type="nucleotide sequence ID" value="NC_020520.1"/>
</dbReference>
<dbReference type="PROSITE" id="PS50977">
    <property type="entry name" value="HTH_TETR_2"/>
    <property type="match status" value="1"/>
</dbReference>
<evidence type="ECO:0000259" key="5">
    <source>
        <dbReference type="PROSITE" id="PS50977"/>
    </source>
</evidence>
<gene>
    <name evidence="6" type="ORF">YM304_42480</name>
</gene>
<evidence type="ECO:0000256" key="2">
    <source>
        <dbReference type="ARBA" id="ARBA00023125"/>
    </source>
</evidence>
<dbReference type="InterPro" id="IPR009057">
    <property type="entry name" value="Homeodomain-like_sf"/>
</dbReference>
<feature type="DNA-binding region" description="H-T-H motif" evidence="4">
    <location>
        <begin position="35"/>
        <end position="54"/>
    </location>
</feature>
<evidence type="ECO:0000256" key="4">
    <source>
        <dbReference type="PROSITE-ProRule" id="PRU00335"/>
    </source>
</evidence>
<sequence length="210" mass="23091">MARPVATAAQRAAQRQRIRDAARHVYDEGGIDAVTVRRVAEQAGLAQGTIYKYFRNHIDLVRSLWLGPIQVAGDVIEKIAASVDDPAQRLRAILTFYRDFVIENPDVHRGVLLHVRRPGDLEPDPQPLDELPLYRTLRTTLVDLHDAGRLVSGEPDRVAELLWAAMHGSLGLAVNADIYEVTPSAQLSGQMLDFLLDAVVTTGGSTPLSE</sequence>
<evidence type="ECO:0000313" key="6">
    <source>
        <dbReference type="EMBL" id="BAN04562.1"/>
    </source>
</evidence>
<dbReference type="Pfam" id="PF13305">
    <property type="entry name" value="TetR_C_33"/>
    <property type="match status" value="1"/>
</dbReference>
<dbReference type="AlphaFoldDB" id="A0A6C7EF71"/>
<dbReference type="PANTHER" id="PTHR30055">
    <property type="entry name" value="HTH-TYPE TRANSCRIPTIONAL REGULATOR RUTR"/>
    <property type="match status" value="1"/>
</dbReference>
<dbReference type="Proteomes" id="UP000011863">
    <property type="component" value="Chromosome"/>
</dbReference>
<dbReference type="SUPFAM" id="SSF46689">
    <property type="entry name" value="Homeodomain-like"/>
    <property type="match status" value="1"/>
</dbReference>
<keyword evidence="3" id="KW-0804">Transcription</keyword>
<dbReference type="GO" id="GO:0003700">
    <property type="term" value="F:DNA-binding transcription factor activity"/>
    <property type="evidence" value="ECO:0007669"/>
    <property type="project" value="TreeGrafter"/>
</dbReference>
<organism evidence="6 7">
    <name type="scientific">Ilumatobacter coccineus (strain NBRC 103263 / KCTC 29153 / YM16-304)</name>
    <dbReference type="NCBI Taxonomy" id="1313172"/>
    <lineage>
        <taxon>Bacteria</taxon>
        <taxon>Bacillati</taxon>
        <taxon>Actinomycetota</taxon>
        <taxon>Acidimicrobiia</taxon>
        <taxon>Acidimicrobiales</taxon>
        <taxon>Ilumatobacteraceae</taxon>
        <taxon>Ilumatobacter</taxon>
    </lineage>
</organism>
<dbReference type="Pfam" id="PF00440">
    <property type="entry name" value="TetR_N"/>
    <property type="match status" value="1"/>
</dbReference>
<proteinExistence type="predicted"/>
<feature type="domain" description="HTH tetR-type" evidence="5">
    <location>
        <begin position="12"/>
        <end position="72"/>
    </location>
</feature>